<dbReference type="GO" id="GO:0006950">
    <property type="term" value="P:response to stress"/>
    <property type="evidence" value="ECO:0007669"/>
    <property type="project" value="UniProtKB-ARBA"/>
</dbReference>
<reference evidence="2" key="1">
    <citation type="submission" date="2020-05" db="EMBL/GenBank/DDBJ databases">
        <authorList>
            <person name="Chiriac C."/>
            <person name="Salcher M."/>
            <person name="Ghai R."/>
            <person name="Kavagutti S V."/>
        </authorList>
    </citation>
    <scope>NUCLEOTIDE SEQUENCE</scope>
</reference>
<proteinExistence type="predicted"/>
<dbReference type="InterPro" id="IPR011990">
    <property type="entry name" value="TPR-like_helical_dom_sf"/>
</dbReference>
<sequence>MSLPPNFGQAFDLSSLTKPKTDPDLPMPGLEVTVENLNSNILPLSLVRPVIVLMWSPRSAESQEMITTLGKLMNEYQGQWSLARVNIDTDPEIAQAFQTKNVPYAVAIIAEQMVPLFEQSYPEAQLRLVIDKVLTLSAQQGIGEAPVEQMEPEEEEAMNALESGEFAKAEAAYKKWLSRKPNENLAKLGLAQTQLLIRTEGLDLNKVIEDSAKSPQDIELQLKAADVEIVNGGVEAAFSRLLNLVKATQGDEKNKVKTHLLNLFALVDQSDPRLISARKELASSIF</sequence>
<name>A0A6J6DII7_9ZZZZ</name>
<accession>A0A6J6DII7</accession>
<dbReference type="AlphaFoldDB" id="A0A6J6DII7"/>
<dbReference type="InterPro" id="IPR036249">
    <property type="entry name" value="Thioredoxin-like_sf"/>
</dbReference>
<dbReference type="Gene3D" id="3.40.30.10">
    <property type="entry name" value="Glutaredoxin"/>
    <property type="match status" value="1"/>
</dbReference>
<dbReference type="Gene3D" id="1.25.40.10">
    <property type="entry name" value="Tetratricopeptide repeat domain"/>
    <property type="match status" value="1"/>
</dbReference>
<dbReference type="EMBL" id="CAEZTK010000013">
    <property type="protein sequence ID" value="CAB4563066.1"/>
    <property type="molecule type" value="Genomic_DNA"/>
</dbReference>
<evidence type="ECO:0000259" key="1">
    <source>
        <dbReference type="PROSITE" id="PS51352"/>
    </source>
</evidence>
<gene>
    <name evidence="2" type="ORF">UFOPK1643_00310</name>
</gene>
<dbReference type="SUPFAM" id="SSF52833">
    <property type="entry name" value="Thioredoxin-like"/>
    <property type="match status" value="1"/>
</dbReference>
<feature type="domain" description="Thioredoxin" evidence="1">
    <location>
        <begin position="21"/>
        <end position="163"/>
    </location>
</feature>
<evidence type="ECO:0000313" key="2">
    <source>
        <dbReference type="EMBL" id="CAB4563066.1"/>
    </source>
</evidence>
<dbReference type="PROSITE" id="PS51352">
    <property type="entry name" value="THIOREDOXIN_2"/>
    <property type="match status" value="1"/>
</dbReference>
<dbReference type="InterPro" id="IPR013766">
    <property type="entry name" value="Thioredoxin_domain"/>
</dbReference>
<organism evidence="2">
    <name type="scientific">freshwater metagenome</name>
    <dbReference type="NCBI Taxonomy" id="449393"/>
    <lineage>
        <taxon>unclassified sequences</taxon>
        <taxon>metagenomes</taxon>
        <taxon>ecological metagenomes</taxon>
    </lineage>
</organism>
<dbReference type="CDD" id="cd02956">
    <property type="entry name" value="ybbN"/>
    <property type="match status" value="1"/>
</dbReference>
<protein>
    <submittedName>
        <fullName evidence="2">Unannotated protein</fullName>
    </submittedName>
</protein>
<dbReference type="Pfam" id="PF14561">
    <property type="entry name" value="TPR_20"/>
    <property type="match status" value="1"/>
</dbReference>